<name>A0AAV7JA62_9METZ</name>
<comment type="caution">
    <text evidence="3">The sequence shown here is derived from an EMBL/GenBank/DDBJ whole genome shotgun (WGS) entry which is preliminary data.</text>
</comment>
<sequence>MEQKIIIILGLLALAYSAQASSIFGNNTDLRCKNDTQSFICNSTDDVNRYPEVCCNFGVNFICCNEIPTFIGAIVGGIMACCVVCVGCPLLILLFCCCCLGAACCGRTGSNMKVVKSGYKRV</sequence>
<gene>
    <name evidence="3" type="ORF">LOD99_12903</name>
</gene>
<proteinExistence type="predicted"/>
<dbReference type="Proteomes" id="UP001165289">
    <property type="component" value="Unassembled WGS sequence"/>
</dbReference>
<evidence type="ECO:0000256" key="1">
    <source>
        <dbReference type="SAM" id="Phobius"/>
    </source>
</evidence>
<keyword evidence="1" id="KW-0472">Membrane</keyword>
<accession>A0AAV7JA62</accession>
<organism evidence="3 4">
    <name type="scientific">Oopsacas minuta</name>
    <dbReference type="NCBI Taxonomy" id="111878"/>
    <lineage>
        <taxon>Eukaryota</taxon>
        <taxon>Metazoa</taxon>
        <taxon>Porifera</taxon>
        <taxon>Hexactinellida</taxon>
        <taxon>Hexasterophora</taxon>
        <taxon>Lyssacinosida</taxon>
        <taxon>Leucopsacidae</taxon>
        <taxon>Oopsacas</taxon>
    </lineage>
</organism>
<dbReference type="AlphaFoldDB" id="A0AAV7JA62"/>
<evidence type="ECO:0000313" key="4">
    <source>
        <dbReference type="Proteomes" id="UP001165289"/>
    </source>
</evidence>
<keyword evidence="4" id="KW-1185">Reference proteome</keyword>
<protein>
    <submittedName>
        <fullName evidence="3">Uncharacterized protein</fullName>
    </submittedName>
</protein>
<feature type="signal peptide" evidence="2">
    <location>
        <begin position="1"/>
        <end position="20"/>
    </location>
</feature>
<dbReference type="EMBL" id="JAKMXF010000365">
    <property type="protein sequence ID" value="KAI6645640.1"/>
    <property type="molecule type" value="Genomic_DNA"/>
</dbReference>
<feature type="transmembrane region" description="Helical" evidence="1">
    <location>
        <begin position="70"/>
        <end position="103"/>
    </location>
</feature>
<keyword evidence="1" id="KW-1133">Transmembrane helix</keyword>
<evidence type="ECO:0000313" key="3">
    <source>
        <dbReference type="EMBL" id="KAI6645640.1"/>
    </source>
</evidence>
<evidence type="ECO:0000256" key="2">
    <source>
        <dbReference type="SAM" id="SignalP"/>
    </source>
</evidence>
<feature type="chain" id="PRO_5043865878" evidence="2">
    <location>
        <begin position="21"/>
        <end position="122"/>
    </location>
</feature>
<reference evidence="3 4" key="1">
    <citation type="journal article" date="2023" name="BMC Biol.">
        <title>The compact genome of the sponge Oopsacas minuta (Hexactinellida) is lacking key metazoan core genes.</title>
        <authorList>
            <person name="Santini S."/>
            <person name="Schenkelaars Q."/>
            <person name="Jourda C."/>
            <person name="Duchesne M."/>
            <person name="Belahbib H."/>
            <person name="Rocher C."/>
            <person name="Selva M."/>
            <person name="Riesgo A."/>
            <person name="Vervoort M."/>
            <person name="Leys S.P."/>
            <person name="Kodjabachian L."/>
            <person name="Le Bivic A."/>
            <person name="Borchiellini C."/>
            <person name="Claverie J.M."/>
            <person name="Renard E."/>
        </authorList>
    </citation>
    <scope>NUCLEOTIDE SEQUENCE [LARGE SCALE GENOMIC DNA]</scope>
    <source>
        <strain evidence="3">SPO-2</strain>
    </source>
</reference>
<keyword evidence="2" id="KW-0732">Signal</keyword>
<keyword evidence="1" id="KW-0812">Transmembrane</keyword>